<dbReference type="KEGG" id="ure:UREG_00396"/>
<dbReference type="PANTHER" id="PTHR24287">
    <property type="entry name" value="P450, PUTATIVE (EUROFUNG)-RELATED"/>
    <property type="match status" value="1"/>
</dbReference>
<dbReference type="SUPFAM" id="SSF48264">
    <property type="entry name" value="Cytochrome P450"/>
    <property type="match status" value="1"/>
</dbReference>
<evidence type="ECO:0000256" key="9">
    <source>
        <dbReference type="RuleBase" id="RU000461"/>
    </source>
</evidence>
<dbReference type="OMA" id="FHQLARH"/>
<proteinExistence type="inferred from homology"/>
<keyword evidence="6 8" id="KW-0408">Iron</keyword>
<keyword evidence="3 8" id="KW-0349">Heme</keyword>
<dbReference type="GO" id="GO:0020037">
    <property type="term" value="F:heme binding"/>
    <property type="evidence" value="ECO:0007669"/>
    <property type="project" value="InterPro"/>
</dbReference>
<dbReference type="Proteomes" id="UP000002058">
    <property type="component" value="Unassembled WGS sequence"/>
</dbReference>
<dbReference type="PROSITE" id="PS00086">
    <property type="entry name" value="CYTOCHROME_P450"/>
    <property type="match status" value="1"/>
</dbReference>
<comment type="similarity">
    <text evidence="2 9">Belongs to the cytochrome P450 family.</text>
</comment>
<dbReference type="InParanoid" id="C4JL61"/>
<dbReference type="InterPro" id="IPR001128">
    <property type="entry name" value="Cyt_P450"/>
</dbReference>
<dbReference type="EMBL" id="CH476615">
    <property type="protein sequence ID" value="EEP75550.1"/>
    <property type="molecule type" value="Genomic_DNA"/>
</dbReference>
<organism evidence="10 11">
    <name type="scientific">Uncinocarpus reesii (strain UAMH 1704)</name>
    <dbReference type="NCBI Taxonomy" id="336963"/>
    <lineage>
        <taxon>Eukaryota</taxon>
        <taxon>Fungi</taxon>
        <taxon>Dikarya</taxon>
        <taxon>Ascomycota</taxon>
        <taxon>Pezizomycotina</taxon>
        <taxon>Eurotiomycetes</taxon>
        <taxon>Eurotiomycetidae</taxon>
        <taxon>Onygenales</taxon>
        <taxon>Onygenaceae</taxon>
        <taxon>Uncinocarpus</taxon>
    </lineage>
</organism>
<feature type="binding site" description="axial binding residue" evidence="8">
    <location>
        <position position="421"/>
    </location>
    <ligand>
        <name>heme</name>
        <dbReference type="ChEBI" id="CHEBI:30413"/>
    </ligand>
    <ligandPart>
        <name>Fe</name>
        <dbReference type="ChEBI" id="CHEBI:18248"/>
    </ligandPart>
</feature>
<dbReference type="eggNOG" id="KOG0157">
    <property type="taxonomic scope" value="Eukaryota"/>
</dbReference>
<keyword evidence="7 9" id="KW-0503">Monooxygenase</keyword>
<name>C4JL61_UNCRE</name>
<dbReference type="GO" id="GO:0016705">
    <property type="term" value="F:oxidoreductase activity, acting on paired donors, with incorporation or reduction of molecular oxygen"/>
    <property type="evidence" value="ECO:0007669"/>
    <property type="project" value="InterPro"/>
</dbReference>
<dbReference type="GO" id="GO:0005506">
    <property type="term" value="F:iron ion binding"/>
    <property type="evidence" value="ECO:0007669"/>
    <property type="project" value="InterPro"/>
</dbReference>
<reference evidence="11" key="1">
    <citation type="journal article" date="2009" name="Genome Res.">
        <title>Comparative genomic analyses of the human fungal pathogens Coccidioides and their relatives.</title>
        <authorList>
            <person name="Sharpton T.J."/>
            <person name="Stajich J.E."/>
            <person name="Rounsley S.D."/>
            <person name="Gardner M.J."/>
            <person name="Wortman J.R."/>
            <person name="Jordar V.S."/>
            <person name="Maiti R."/>
            <person name="Kodira C.D."/>
            <person name="Neafsey D.E."/>
            <person name="Zeng Q."/>
            <person name="Hung C.-Y."/>
            <person name="McMahan C."/>
            <person name="Muszewska A."/>
            <person name="Grynberg M."/>
            <person name="Mandel M.A."/>
            <person name="Kellner E.M."/>
            <person name="Barker B.M."/>
            <person name="Galgiani J.N."/>
            <person name="Orbach M.J."/>
            <person name="Kirkland T.N."/>
            <person name="Cole G.T."/>
            <person name="Henn M.R."/>
            <person name="Birren B.W."/>
            <person name="Taylor J.W."/>
        </authorList>
    </citation>
    <scope>NUCLEOTIDE SEQUENCE [LARGE SCALE GENOMIC DNA]</scope>
    <source>
        <strain evidence="11">UAMH 1704</strain>
    </source>
</reference>
<dbReference type="InterPro" id="IPR002401">
    <property type="entry name" value="Cyt_P450_E_grp-I"/>
</dbReference>
<dbReference type="HOGENOM" id="CLU_001570_27_0_1"/>
<dbReference type="InterPro" id="IPR047146">
    <property type="entry name" value="Cyt_P450_E_CYP52_fungi"/>
</dbReference>
<evidence type="ECO:0000256" key="5">
    <source>
        <dbReference type="ARBA" id="ARBA00023002"/>
    </source>
</evidence>
<evidence type="ECO:0000256" key="4">
    <source>
        <dbReference type="ARBA" id="ARBA00022723"/>
    </source>
</evidence>
<protein>
    <submittedName>
        <fullName evidence="10">Uncharacterized protein</fullName>
    </submittedName>
</protein>
<keyword evidence="5 9" id="KW-0560">Oxidoreductase</keyword>
<accession>C4JL61</accession>
<evidence type="ECO:0000256" key="2">
    <source>
        <dbReference type="ARBA" id="ARBA00010617"/>
    </source>
</evidence>
<dbReference type="AlphaFoldDB" id="C4JL61"/>
<dbReference type="PRINTS" id="PR00463">
    <property type="entry name" value="EP450I"/>
</dbReference>
<evidence type="ECO:0000256" key="1">
    <source>
        <dbReference type="ARBA" id="ARBA00001971"/>
    </source>
</evidence>
<dbReference type="GeneID" id="8444479"/>
<dbReference type="Gene3D" id="1.10.630.10">
    <property type="entry name" value="Cytochrome P450"/>
    <property type="match status" value="1"/>
</dbReference>
<comment type="cofactor">
    <cofactor evidence="1 8">
        <name>heme</name>
        <dbReference type="ChEBI" id="CHEBI:30413"/>
    </cofactor>
</comment>
<dbReference type="RefSeq" id="XP_002540883.1">
    <property type="nucleotide sequence ID" value="XM_002540837.1"/>
</dbReference>
<gene>
    <name evidence="10" type="ORF">UREG_00396</name>
</gene>
<dbReference type="STRING" id="336963.C4JL61"/>
<dbReference type="VEuPathDB" id="FungiDB:UREG_00396"/>
<dbReference type="InterPro" id="IPR036396">
    <property type="entry name" value="Cyt_P450_sf"/>
</dbReference>
<dbReference type="InterPro" id="IPR017972">
    <property type="entry name" value="Cyt_P450_CS"/>
</dbReference>
<evidence type="ECO:0000256" key="6">
    <source>
        <dbReference type="ARBA" id="ARBA00023004"/>
    </source>
</evidence>
<dbReference type="PRINTS" id="PR00385">
    <property type="entry name" value="P450"/>
</dbReference>
<evidence type="ECO:0000313" key="10">
    <source>
        <dbReference type="EMBL" id="EEP75550.1"/>
    </source>
</evidence>
<dbReference type="OrthoDB" id="1470350at2759"/>
<sequence>MLNTTNTALILVAAGALHFGYRYVRSYLEIERIRKMENAEEPPSDPDEGLLGIAIYRRMAKDQGEHVFLEEQTKLYERLGDTYKANLFGRPFIDTRDPENIKAILSTQFEQFSLGESRLDAFHPMLGDGIFTHVYGGGPKGEPWRHSRAMLRPQFAKQQIQDLENLEGFVQTLISRIPGNETCDLQELFFRLSMDTEICMLRSLLGDLYFLQKDGREFKQISAFVKEYIDRFTYKALQLHADGKPTSYDANGKYIFLEEISKSIKDPVRLRSELLNILLAGRDTTASLLAICFHQLARHKDVWNQLRNEIMENIGHRHPTYEDIKSLKYLKYVLNETLRLFPVVPWNGREAVVTTTLPRGGGPDGKSKIVVKKGTFVFYSPWSLHRSKFYGEDANEFKPSRWETLRPAWNYIPFNGGPRICLGQQYALTEASYVVIRLLQAFKDIDNRDPIEPFIEHTTLTLSSHTGTKVALTPA</sequence>
<dbReference type="GO" id="GO:0004497">
    <property type="term" value="F:monooxygenase activity"/>
    <property type="evidence" value="ECO:0007669"/>
    <property type="project" value="UniProtKB-KW"/>
</dbReference>
<evidence type="ECO:0000256" key="3">
    <source>
        <dbReference type="ARBA" id="ARBA00022617"/>
    </source>
</evidence>
<dbReference type="PANTHER" id="PTHR24287:SF1">
    <property type="entry name" value="P450, PUTATIVE (EUROFUNG)-RELATED"/>
    <property type="match status" value="1"/>
</dbReference>
<evidence type="ECO:0000256" key="7">
    <source>
        <dbReference type="ARBA" id="ARBA00023033"/>
    </source>
</evidence>
<keyword evidence="4 8" id="KW-0479">Metal-binding</keyword>
<dbReference type="Pfam" id="PF00067">
    <property type="entry name" value="p450"/>
    <property type="match status" value="1"/>
</dbReference>
<dbReference type="CDD" id="cd11063">
    <property type="entry name" value="CYP52"/>
    <property type="match status" value="1"/>
</dbReference>
<evidence type="ECO:0000313" key="11">
    <source>
        <dbReference type="Proteomes" id="UP000002058"/>
    </source>
</evidence>
<keyword evidence="11" id="KW-1185">Reference proteome</keyword>
<evidence type="ECO:0000256" key="8">
    <source>
        <dbReference type="PIRSR" id="PIRSR602401-1"/>
    </source>
</evidence>